<dbReference type="Gene3D" id="3.40.630.30">
    <property type="match status" value="1"/>
</dbReference>
<proteinExistence type="predicted"/>
<keyword evidence="2" id="KW-0012">Acyltransferase</keyword>
<dbReference type="InterPro" id="IPR000182">
    <property type="entry name" value="GNAT_dom"/>
</dbReference>
<sequence length="175" mass="19472">MTLPLAEAAALGVALRPMADADLPFAAALYASTRTEELAPLPWPEAVKQQFLAQQHAAQHAHYQQHYRGMAAMIIERGDAAIGRLYLYEMASEIRIVDISLIPHARRQGIGAALLRDLFADAAPRGKSITIHVEKNNPARTLYARLGFEIVDDDRGAYDLWEWRGVDRGADLERQ</sequence>
<protein>
    <submittedName>
        <fullName evidence="4">GNAT family N-acetyltransferase</fullName>
    </submittedName>
</protein>
<dbReference type="Pfam" id="PF00583">
    <property type="entry name" value="Acetyltransf_1"/>
    <property type="match status" value="1"/>
</dbReference>
<dbReference type="EMBL" id="JALMLT010000005">
    <property type="protein sequence ID" value="MDT8760838.1"/>
    <property type="molecule type" value="Genomic_DNA"/>
</dbReference>
<organism evidence="4">
    <name type="scientific">Sphingomonas psychrotolerans</name>
    <dbReference type="NCBI Taxonomy" id="1327635"/>
    <lineage>
        <taxon>Bacteria</taxon>
        <taxon>Pseudomonadati</taxon>
        <taxon>Pseudomonadota</taxon>
        <taxon>Alphaproteobacteria</taxon>
        <taxon>Sphingomonadales</taxon>
        <taxon>Sphingomonadaceae</taxon>
        <taxon>Sphingomonas</taxon>
    </lineage>
</organism>
<dbReference type="PROSITE" id="PS51186">
    <property type="entry name" value="GNAT"/>
    <property type="match status" value="1"/>
</dbReference>
<dbReference type="SUPFAM" id="SSF55729">
    <property type="entry name" value="Acyl-CoA N-acyltransferases (Nat)"/>
    <property type="match status" value="1"/>
</dbReference>
<name>A0ABU3N8Z4_9SPHN</name>
<keyword evidence="1" id="KW-0808">Transferase</keyword>
<comment type="caution">
    <text evidence="4">The sequence shown here is derived from an EMBL/GenBank/DDBJ whole genome shotgun (WGS) entry which is preliminary data.</text>
</comment>
<accession>A0ABU3N8Z4</accession>
<dbReference type="InterPro" id="IPR016181">
    <property type="entry name" value="Acyl_CoA_acyltransferase"/>
</dbReference>
<evidence type="ECO:0000259" key="3">
    <source>
        <dbReference type="PROSITE" id="PS51186"/>
    </source>
</evidence>
<evidence type="ECO:0000256" key="2">
    <source>
        <dbReference type="ARBA" id="ARBA00023315"/>
    </source>
</evidence>
<feature type="domain" description="N-acetyltransferase" evidence="3">
    <location>
        <begin position="13"/>
        <end position="167"/>
    </location>
</feature>
<dbReference type="PANTHER" id="PTHR43877">
    <property type="entry name" value="AMINOALKYLPHOSPHONATE N-ACETYLTRANSFERASE-RELATED-RELATED"/>
    <property type="match status" value="1"/>
</dbReference>
<reference evidence="4" key="1">
    <citation type="submission" date="2022-04" db="EMBL/GenBank/DDBJ databases">
        <title>Tomato heritable bacteria conferring resistance against bacterial wilt.</title>
        <authorList>
            <person name="Yin J."/>
        </authorList>
    </citation>
    <scope>NUCLEOTIDE SEQUENCE</scope>
    <source>
        <strain evidence="4">Cra20</strain>
    </source>
</reference>
<dbReference type="InterPro" id="IPR050832">
    <property type="entry name" value="Bact_Acetyltransf"/>
</dbReference>
<gene>
    <name evidence="4" type="ORF">MZO42_19230</name>
</gene>
<dbReference type="CDD" id="cd04301">
    <property type="entry name" value="NAT_SF"/>
    <property type="match status" value="1"/>
</dbReference>
<evidence type="ECO:0000313" key="4">
    <source>
        <dbReference type="EMBL" id="MDT8760838.1"/>
    </source>
</evidence>
<evidence type="ECO:0000256" key="1">
    <source>
        <dbReference type="ARBA" id="ARBA00022679"/>
    </source>
</evidence>